<organism evidence="1 2">
    <name type="scientific">Ascaris lumbricoides</name>
    <name type="common">Giant roundworm</name>
    <dbReference type="NCBI Taxonomy" id="6252"/>
    <lineage>
        <taxon>Eukaryota</taxon>
        <taxon>Metazoa</taxon>
        <taxon>Ecdysozoa</taxon>
        <taxon>Nematoda</taxon>
        <taxon>Chromadorea</taxon>
        <taxon>Rhabditida</taxon>
        <taxon>Spirurina</taxon>
        <taxon>Ascaridomorpha</taxon>
        <taxon>Ascaridoidea</taxon>
        <taxon>Ascarididae</taxon>
        <taxon>Ascaris</taxon>
    </lineage>
</organism>
<dbReference type="AlphaFoldDB" id="A0A0M3IV68"/>
<proteinExistence type="predicted"/>
<keyword evidence="1" id="KW-1185">Reference proteome</keyword>
<evidence type="ECO:0000313" key="2">
    <source>
        <dbReference type="WBParaSite" id="ALUE_0002264601-mRNA-1"/>
    </source>
</evidence>
<dbReference type="Proteomes" id="UP000036681">
    <property type="component" value="Unplaced"/>
</dbReference>
<dbReference type="WBParaSite" id="ALUE_0002264601-mRNA-1">
    <property type="protein sequence ID" value="ALUE_0002264601-mRNA-1"/>
    <property type="gene ID" value="ALUE_0002264601"/>
</dbReference>
<name>A0A0M3IV68_ASCLU</name>
<sequence length="138" mass="15534">MVQNRAFRIPNLGLKIENSAFATQNPKLANKSPTDVSIGLNAEYAEFNNGWCQSYHSFGSTPTIIGCTTIDLSTIDPSDDILLWTSIDAYDAVCTSFWILNILGRFTQRATHTYPSFTPTSFLFFSRIYFSKLFPVKI</sequence>
<reference evidence="2" key="1">
    <citation type="submission" date="2017-02" db="UniProtKB">
        <authorList>
            <consortium name="WormBaseParasite"/>
        </authorList>
    </citation>
    <scope>IDENTIFICATION</scope>
</reference>
<evidence type="ECO:0000313" key="1">
    <source>
        <dbReference type="Proteomes" id="UP000036681"/>
    </source>
</evidence>
<accession>A0A0M3IV68</accession>
<protein>
    <submittedName>
        <fullName evidence="2">Lectin_legB domain-containing protein</fullName>
    </submittedName>
</protein>